<reference evidence="14" key="1">
    <citation type="submission" date="2023-07" db="EMBL/GenBank/DDBJ databases">
        <title>Draft genome sequence of Agarivorans aestuarii strain ZMCS4, a CAZymes producing bacteria isolated from the marine brown algae Clodostephus spongiosus.</title>
        <authorList>
            <person name="Lorente B."/>
            <person name="Cabral C."/>
            <person name="Frias J."/>
            <person name="Faria J."/>
            <person name="Toubarro D."/>
        </authorList>
    </citation>
    <scope>NUCLEOTIDE SEQUENCE [LARGE SCALE GENOMIC DNA]</scope>
    <source>
        <strain evidence="14">ZMCS4</strain>
    </source>
</reference>
<dbReference type="PANTHER" id="PTHR30413">
    <property type="entry name" value="INNER MEMBRANE TRANSPORT PERMEASE"/>
    <property type="match status" value="1"/>
</dbReference>
<organism evidence="13 14">
    <name type="scientific">Agarivorans aestuarii</name>
    <dbReference type="NCBI Taxonomy" id="1563703"/>
    <lineage>
        <taxon>Bacteria</taxon>
        <taxon>Pseudomonadati</taxon>
        <taxon>Pseudomonadota</taxon>
        <taxon>Gammaproteobacteria</taxon>
        <taxon>Alteromonadales</taxon>
        <taxon>Alteromonadaceae</taxon>
        <taxon>Agarivorans</taxon>
    </lineage>
</organism>
<feature type="transmembrane region" description="Helical" evidence="11">
    <location>
        <begin position="67"/>
        <end position="88"/>
    </location>
</feature>
<evidence type="ECO:0000256" key="7">
    <source>
        <dbReference type="ARBA" id="ARBA00022903"/>
    </source>
</evidence>
<dbReference type="InterPro" id="IPR013525">
    <property type="entry name" value="ABC2_TM"/>
</dbReference>
<feature type="transmembrane region" description="Helical" evidence="11">
    <location>
        <begin position="226"/>
        <end position="254"/>
    </location>
</feature>
<comment type="caution">
    <text evidence="13">The sequence shown here is derived from an EMBL/GenBank/DDBJ whole genome shotgun (WGS) entry which is preliminary data.</text>
</comment>
<feature type="transmembrane region" description="Helical" evidence="11">
    <location>
        <begin position="109"/>
        <end position="134"/>
    </location>
</feature>
<comment type="subcellular location">
    <subcellularLocation>
        <location evidence="11">Cell inner membrane</location>
        <topology evidence="11">Multi-pass membrane protein</topology>
    </subcellularLocation>
    <subcellularLocation>
        <location evidence="1">Cell membrane</location>
        <topology evidence="1">Multi-pass membrane protein</topology>
    </subcellularLocation>
</comment>
<dbReference type="Proteomes" id="UP001310248">
    <property type="component" value="Unassembled WGS sequence"/>
</dbReference>
<keyword evidence="14" id="KW-1185">Reference proteome</keyword>
<dbReference type="InterPro" id="IPR047817">
    <property type="entry name" value="ABC2_TM_bact-type"/>
</dbReference>
<evidence type="ECO:0000256" key="2">
    <source>
        <dbReference type="ARBA" id="ARBA00007783"/>
    </source>
</evidence>
<evidence type="ECO:0000256" key="5">
    <source>
        <dbReference type="ARBA" id="ARBA00022597"/>
    </source>
</evidence>
<evidence type="ECO:0000313" key="13">
    <source>
        <dbReference type="EMBL" id="MEE1672802.1"/>
    </source>
</evidence>
<gene>
    <name evidence="13" type="ORF">SNR37_002212</name>
</gene>
<evidence type="ECO:0000256" key="4">
    <source>
        <dbReference type="ARBA" id="ARBA00022475"/>
    </source>
</evidence>
<feature type="transmembrane region" description="Helical" evidence="11">
    <location>
        <begin position="146"/>
        <end position="172"/>
    </location>
</feature>
<evidence type="ECO:0000313" key="14">
    <source>
        <dbReference type="Proteomes" id="UP001310248"/>
    </source>
</evidence>
<evidence type="ECO:0000256" key="10">
    <source>
        <dbReference type="ARBA" id="ARBA00023136"/>
    </source>
</evidence>
<name>A0ABU7G051_9ALTE</name>
<keyword evidence="3 11" id="KW-0813">Transport</keyword>
<dbReference type="PANTHER" id="PTHR30413:SF10">
    <property type="entry name" value="CAPSULE POLYSACCHARIDE EXPORT INNER-MEMBRANE PROTEIN CTRC"/>
    <property type="match status" value="1"/>
</dbReference>
<dbReference type="RefSeq" id="WP_329774219.1">
    <property type="nucleotide sequence ID" value="NZ_JAYDYW010000004.1"/>
</dbReference>
<comment type="similarity">
    <text evidence="2 11">Belongs to the ABC-2 integral membrane protein family.</text>
</comment>
<dbReference type="PROSITE" id="PS51012">
    <property type="entry name" value="ABC_TM2"/>
    <property type="match status" value="1"/>
</dbReference>
<keyword evidence="6 11" id="KW-0812">Transmembrane</keyword>
<dbReference type="EMBL" id="JAYDYW010000004">
    <property type="protein sequence ID" value="MEE1672802.1"/>
    <property type="molecule type" value="Genomic_DNA"/>
</dbReference>
<keyword evidence="4 11" id="KW-1003">Cell membrane</keyword>
<feature type="transmembrane region" description="Helical" evidence="11">
    <location>
        <begin position="33"/>
        <end position="52"/>
    </location>
</feature>
<evidence type="ECO:0000256" key="9">
    <source>
        <dbReference type="ARBA" id="ARBA00023047"/>
    </source>
</evidence>
<feature type="domain" description="ABC transmembrane type-2" evidence="12">
    <location>
        <begin position="33"/>
        <end position="254"/>
    </location>
</feature>
<evidence type="ECO:0000256" key="3">
    <source>
        <dbReference type="ARBA" id="ARBA00022448"/>
    </source>
</evidence>
<dbReference type="InterPro" id="IPR000412">
    <property type="entry name" value="ABC_2_transport"/>
</dbReference>
<keyword evidence="5" id="KW-0762">Sugar transport</keyword>
<evidence type="ECO:0000256" key="1">
    <source>
        <dbReference type="ARBA" id="ARBA00004651"/>
    </source>
</evidence>
<keyword evidence="8 11" id="KW-1133">Transmembrane helix</keyword>
<dbReference type="PIRSF" id="PIRSF006648">
    <property type="entry name" value="DrrB"/>
    <property type="match status" value="1"/>
</dbReference>
<dbReference type="Pfam" id="PF01061">
    <property type="entry name" value="ABC2_membrane"/>
    <property type="match status" value="1"/>
</dbReference>
<dbReference type="PRINTS" id="PR00164">
    <property type="entry name" value="ABC2TRNSPORT"/>
</dbReference>
<protein>
    <recommendedName>
        <fullName evidence="11">Transport permease protein</fullName>
    </recommendedName>
</protein>
<sequence>MATVSKRSRLAVWKDVIFALFIRTIRSQFNDKFGLSWAVVNPVSFILILSVIRGRLEGGTTHTLDTFTFMACGMLTVQMFLSALGASAGVIKKNKALFAFRQVRPISAFIASGLFELLVKVLVLLSVVLAMYFLKIDILLANPLLFIIAQLAIFITAGAIGAMFAIATAFIPEIDKIRGMLTRPLFFISGVFFSLQDLPRDIWIYFQWNPILHAIELSRQAVSPSFGAVGVSLNFLLGCALVSLFISLCCYQVYWKRAISN</sequence>
<keyword evidence="10 11" id="KW-0472">Membrane</keyword>
<evidence type="ECO:0000256" key="8">
    <source>
        <dbReference type="ARBA" id="ARBA00022989"/>
    </source>
</evidence>
<feature type="transmembrane region" description="Helical" evidence="11">
    <location>
        <begin position="184"/>
        <end position="206"/>
    </location>
</feature>
<evidence type="ECO:0000256" key="11">
    <source>
        <dbReference type="RuleBase" id="RU361157"/>
    </source>
</evidence>
<evidence type="ECO:0000256" key="6">
    <source>
        <dbReference type="ARBA" id="ARBA00022692"/>
    </source>
</evidence>
<accession>A0ABU7G051</accession>
<keyword evidence="7" id="KW-0972">Capsule biogenesis/degradation</keyword>
<evidence type="ECO:0000259" key="12">
    <source>
        <dbReference type="PROSITE" id="PS51012"/>
    </source>
</evidence>
<proteinExistence type="inferred from homology"/>
<keyword evidence="9" id="KW-0625">Polysaccharide transport</keyword>